<feature type="non-terminal residue" evidence="1">
    <location>
        <position position="79"/>
    </location>
</feature>
<organism evidence="1 2">
    <name type="scientific">Racocetra persica</name>
    <dbReference type="NCBI Taxonomy" id="160502"/>
    <lineage>
        <taxon>Eukaryota</taxon>
        <taxon>Fungi</taxon>
        <taxon>Fungi incertae sedis</taxon>
        <taxon>Mucoromycota</taxon>
        <taxon>Glomeromycotina</taxon>
        <taxon>Glomeromycetes</taxon>
        <taxon>Diversisporales</taxon>
        <taxon>Gigasporaceae</taxon>
        <taxon>Racocetra</taxon>
    </lineage>
</organism>
<protein>
    <submittedName>
        <fullName evidence="1">9596_t:CDS:1</fullName>
    </submittedName>
</protein>
<gene>
    <name evidence="1" type="ORF">RPERSI_LOCUS17180</name>
</gene>
<evidence type="ECO:0000313" key="1">
    <source>
        <dbReference type="EMBL" id="CAG8778042.1"/>
    </source>
</evidence>
<evidence type="ECO:0000313" key="2">
    <source>
        <dbReference type="Proteomes" id="UP000789920"/>
    </source>
</evidence>
<proteinExistence type="predicted"/>
<feature type="non-terminal residue" evidence="1">
    <location>
        <position position="1"/>
    </location>
</feature>
<dbReference type="EMBL" id="CAJVQC010043696">
    <property type="protein sequence ID" value="CAG8778042.1"/>
    <property type="molecule type" value="Genomic_DNA"/>
</dbReference>
<comment type="caution">
    <text evidence="1">The sequence shown here is derived from an EMBL/GenBank/DDBJ whole genome shotgun (WGS) entry which is preliminary data.</text>
</comment>
<name>A0ACA9R5S5_9GLOM</name>
<sequence>RRRNEMSRSGAMKILGRGAIRILEKVYERLGHNENIRKGALDIGAIKGYEVHQKIGRNENIGKLEKVYERLWRNKILEK</sequence>
<keyword evidence="2" id="KW-1185">Reference proteome</keyword>
<reference evidence="1" key="1">
    <citation type="submission" date="2021-06" db="EMBL/GenBank/DDBJ databases">
        <authorList>
            <person name="Kallberg Y."/>
            <person name="Tangrot J."/>
            <person name="Rosling A."/>
        </authorList>
    </citation>
    <scope>NUCLEOTIDE SEQUENCE</scope>
    <source>
        <strain evidence="1">MA461A</strain>
    </source>
</reference>
<accession>A0ACA9R5S5</accession>
<dbReference type="Proteomes" id="UP000789920">
    <property type="component" value="Unassembled WGS sequence"/>
</dbReference>